<evidence type="ECO:0000313" key="2">
    <source>
        <dbReference type="Proteomes" id="UP001431783"/>
    </source>
</evidence>
<evidence type="ECO:0000313" key="1">
    <source>
        <dbReference type="EMBL" id="KAK9890666.1"/>
    </source>
</evidence>
<name>A0AAW1V4P8_9CUCU</name>
<protein>
    <submittedName>
        <fullName evidence="1">Uncharacterized protein</fullName>
    </submittedName>
</protein>
<comment type="caution">
    <text evidence="1">The sequence shown here is derived from an EMBL/GenBank/DDBJ whole genome shotgun (WGS) entry which is preliminary data.</text>
</comment>
<proteinExistence type="predicted"/>
<organism evidence="1 2">
    <name type="scientific">Henosepilachna vigintioctopunctata</name>
    <dbReference type="NCBI Taxonomy" id="420089"/>
    <lineage>
        <taxon>Eukaryota</taxon>
        <taxon>Metazoa</taxon>
        <taxon>Ecdysozoa</taxon>
        <taxon>Arthropoda</taxon>
        <taxon>Hexapoda</taxon>
        <taxon>Insecta</taxon>
        <taxon>Pterygota</taxon>
        <taxon>Neoptera</taxon>
        <taxon>Endopterygota</taxon>
        <taxon>Coleoptera</taxon>
        <taxon>Polyphaga</taxon>
        <taxon>Cucujiformia</taxon>
        <taxon>Coccinelloidea</taxon>
        <taxon>Coccinellidae</taxon>
        <taxon>Epilachninae</taxon>
        <taxon>Epilachnini</taxon>
        <taxon>Henosepilachna</taxon>
    </lineage>
</organism>
<reference evidence="1 2" key="1">
    <citation type="submission" date="2023-03" db="EMBL/GenBank/DDBJ databases">
        <title>Genome insight into feeding habits of ladybird beetles.</title>
        <authorList>
            <person name="Li H.-S."/>
            <person name="Huang Y.-H."/>
            <person name="Pang H."/>
        </authorList>
    </citation>
    <scope>NUCLEOTIDE SEQUENCE [LARGE SCALE GENOMIC DNA]</scope>
    <source>
        <strain evidence="1">SYSU_2023b</strain>
        <tissue evidence="1">Whole body</tissue>
    </source>
</reference>
<accession>A0AAW1V4P8</accession>
<gene>
    <name evidence="1" type="ORF">WA026_012023</name>
</gene>
<dbReference type="AlphaFoldDB" id="A0AAW1V4P8"/>
<dbReference type="Proteomes" id="UP001431783">
    <property type="component" value="Unassembled WGS sequence"/>
</dbReference>
<keyword evidence="2" id="KW-1185">Reference proteome</keyword>
<sequence length="132" mass="15327">MENPREFPPGKNVTYVMVELQSILICEGDETKLTSTTKTRSIKVYWRRKYEFPWHFLVARKMLEGLSDRTLFNDVANENGSMGKFFKFPDSEGVSLSSINHVRGVMVVFDYVSQTIEHGMKSNRRTGYFDMP</sequence>
<dbReference type="EMBL" id="JARQZJ010000126">
    <property type="protein sequence ID" value="KAK9890666.1"/>
    <property type="molecule type" value="Genomic_DNA"/>
</dbReference>